<evidence type="ECO:0000313" key="3">
    <source>
        <dbReference type="Proteomes" id="UP000029121"/>
    </source>
</evidence>
<dbReference type="AlphaFoldDB" id="R0IKV6"/>
<protein>
    <recommendedName>
        <fullName evidence="4">Thionin-like protein</fullName>
    </recommendedName>
</protein>
<dbReference type="PANTHER" id="PTHR36312:SF9">
    <property type="entry name" value="THIONIN-LIKE PROTEIN 1"/>
    <property type="match status" value="1"/>
</dbReference>
<evidence type="ECO:0000313" key="2">
    <source>
        <dbReference type="EMBL" id="EOA37663.1"/>
    </source>
</evidence>
<reference evidence="3" key="1">
    <citation type="journal article" date="2013" name="Nat. Genet.">
        <title>The Capsella rubella genome and the genomic consequences of rapid mating system evolution.</title>
        <authorList>
            <person name="Slotte T."/>
            <person name="Hazzouri K.M."/>
            <person name="Agren J.A."/>
            <person name="Koenig D."/>
            <person name="Maumus F."/>
            <person name="Guo Y.L."/>
            <person name="Steige K."/>
            <person name="Platts A.E."/>
            <person name="Escobar J.S."/>
            <person name="Newman L.K."/>
            <person name="Wang W."/>
            <person name="Mandakova T."/>
            <person name="Vello E."/>
            <person name="Smith L.M."/>
            <person name="Henz S.R."/>
            <person name="Steffen J."/>
            <person name="Takuno S."/>
            <person name="Brandvain Y."/>
            <person name="Coop G."/>
            <person name="Andolfatto P."/>
            <person name="Hu T.T."/>
            <person name="Blanchette M."/>
            <person name="Clark R.M."/>
            <person name="Quesneville H."/>
            <person name="Nordborg M."/>
            <person name="Gaut B.S."/>
            <person name="Lysak M.A."/>
            <person name="Jenkins J."/>
            <person name="Grimwood J."/>
            <person name="Chapman J."/>
            <person name="Prochnik S."/>
            <person name="Shu S."/>
            <person name="Rokhsar D."/>
            <person name="Schmutz J."/>
            <person name="Weigel D."/>
            <person name="Wright S.I."/>
        </authorList>
    </citation>
    <scope>NUCLEOTIDE SEQUENCE [LARGE SCALE GENOMIC DNA]</scope>
    <source>
        <strain evidence="3">cv. Monte Gargano</strain>
    </source>
</reference>
<dbReference type="InterPro" id="IPR038975">
    <property type="entry name" value="THNL"/>
</dbReference>
<gene>
    <name evidence="2" type="ORF">CARUB_v10012242mg</name>
</gene>
<sequence length="137" mass="15548">MENKRMTMLVVFMMLVMGNILIETEAIAFKECYTPCVVACGSVAHGITKAMCPFTCLKECIHSKPSSVANLKETDHTDFFCKLGCATTRCLSSASIEDKGKFRQFLYLIMWRKFQYAWIHVQICAPARTKPHAHTLM</sequence>
<evidence type="ECO:0000256" key="1">
    <source>
        <dbReference type="SAM" id="SignalP"/>
    </source>
</evidence>
<keyword evidence="3" id="KW-1185">Reference proteome</keyword>
<feature type="signal peptide" evidence="1">
    <location>
        <begin position="1"/>
        <end position="26"/>
    </location>
</feature>
<dbReference type="PANTHER" id="PTHR36312">
    <property type="entry name" value="THIONIN-LIKE PROTEIN 1"/>
    <property type="match status" value="1"/>
</dbReference>
<dbReference type="EMBL" id="KB870805">
    <property type="protein sequence ID" value="EOA37663.1"/>
    <property type="molecule type" value="Genomic_DNA"/>
</dbReference>
<feature type="chain" id="PRO_5004343608" description="Thionin-like protein" evidence="1">
    <location>
        <begin position="27"/>
        <end position="137"/>
    </location>
</feature>
<dbReference type="Proteomes" id="UP000029121">
    <property type="component" value="Unassembled WGS sequence"/>
</dbReference>
<accession>R0IKV6</accession>
<evidence type="ECO:0008006" key="4">
    <source>
        <dbReference type="Google" id="ProtNLM"/>
    </source>
</evidence>
<name>R0IKV6_9BRAS</name>
<proteinExistence type="predicted"/>
<feature type="non-terminal residue" evidence="2">
    <location>
        <position position="137"/>
    </location>
</feature>
<keyword evidence="1" id="KW-0732">Signal</keyword>
<organism evidence="2 3">
    <name type="scientific">Capsella rubella</name>
    <dbReference type="NCBI Taxonomy" id="81985"/>
    <lineage>
        <taxon>Eukaryota</taxon>
        <taxon>Viridiplantae</taxon>
        <taxon>Streptophyta</taxon>
        <taxon>Embryophyta</taxon>
        <taxon>Tracheophyta</taxon>
        <taxon>Spermatophyta</taxon>
        <taxon>Magnoliopsida</taxon>
        <taxon>eudicotyledons</taxon>
        <taxon>Gunneridae</taxon>
        <taxon>Pentapetalae</taxon>
        <taxon>rosids</taxon>
        <taxon>malvids</taxon>
        <taxon>Brassicales</taxon>
        <taxon>Brassicaceae</taxon>
        <taxon>Camelineae</taxon>
        <taxon>Capsella</taxon>
    </lineage>
</organism>